<organism evidence="5 6">
    <name type="scientific">Calocera cornea HHB12733</name>
    <dbReference type="NCBI Taxonomy" id="1353952"/>
    <lineage>
        <taxon>Eukaryota</taxon>
        <taxon>Fungi</taxon>
        <taxon>Dikarya</taxon>
        <taxon>Basidiomycota</taxon>
        <taxon>Agaricomycotina</taxon>
        <taxon>Dacrymycetes</taxon>
        <taxon>Dacrymycetales</taxon>
        <taxon>Dacrymycetaceae</taxon>
        <taxon>Calocera</taxon>
    </lineage>
</organism>
<sequence>MAGKRKRDSALQEVPNTTTSIPGSPSKPGKASSPAKKAPTGKASKGKLPQKINDFTLLPLLLPAAANLPPAVHYLYLRAHAGPSSASSAAGPASAGEELPRGHTLFVVNLPADMGERELRKLAGRWGVVERVLIRGGEGGAESAGGVEEDDVEDEDMEDPEEEEEDLSSDDRSGRACKPRRTKSKDPTVQVTPLPPLPPMPHRAALSAHVVFLDAASLQAALRPISSPIAYDRPAFGLQHYIALHGALRPPLEAVRAHADSYIAAFEQRQAAGKQTGKYKMGEAEVDQDGFTVVRRGGKYGKALGGVPVASRAEENRKGRGRKKKARRAAGAVEDFYRFQVREKKRKEFGELRSRFERDKERVRGMREGGRFRPY</sequence>
<dbReference type="GO" id="GO:0006364">
    <property type="term" value="P:rRNA processing"/>
    <property type="evidence" value="ECO:0007669"/>
    <property type="project" value="TreeGrafter"/>
</dbReference>
<dbReference type="Pfam" id="PF17799">
    <property type="entry name" value="RRM_Rrp7"/>
    <property type="match status" value="1"/>
</dbReference>
<gene>
    <name evidence="5" type="ORF">CALCODRAFT_428783</name>
</gene>
<feature type="compositionally biased region" description="Acidic residues" evidence="2">
    <location>
        <begin position="147"/>
        <end position="168"/>
    </location>
</feature>
<feature type="region of interest" description="Disordered" evidence="2">
    <location>
        <begin position="137"/>
        <end position="197"/>
    </location>
</feature>
<dbReference type="InterPro" id="IPR040446">
    <property type="entry name" value="RRP7"/>
</dbReference>
<dbReference type="Proteomes" id="UP000076842">
    <property type="component" value="Unassembled WGS sequence"/>
</dbReference>
<evidence type="ECO:0000313" key="5">
    <source>
        <dbReference type="EMBL" id="KZT60772.1"/>
    </source>
</evidence>
<dbReference type="GO" id="GO:0003676">
    <property type="term" value="F:nucleic acid binding"/>
    <property type="evidence" value="ECO:0007669"/>
    <property type="project" value="InterPro"/>
</dbReference>
<dbReference type="Gene3D" id="6.10.250.1770">
    <property type="match status" value="1"/>
</dbReference>
<feature type="domain" description="Rrp7 RRM-like N-terminal" evidence="4">
    <location>
        <begin position="52"/>
        <end position="124"/>
    </location>
</feature>
<feature type="region of interest" description="Disordered" evidence="2">
    <location>
        <begin position="1"/>
        <end position="49"/>
    </location>
</feature>
<evidence type="ECO:0000256" key="1">
    <source>
        <dbReference type="ARBA" id="ARBA00006110"/>
    </source>
</evidence>
<evidence type="ECO:0000259" key="3">
    <source>
        <dbReference type="Pfam" id="PF12923"/>
    </source>
</evidence>
<dbReference type="InterPro" id="IPR012677">
    <property type="entry name" value="Nucleotide-bd_a/b_plait_sf"/>
</dbReference>
<dbReference type="Gene3D" id="3.30.70.330">
    <property type="match status" value="1"/>
</dbReference>
<dbReference type="OrthoDB" id="5390at2759"/>
<name>A0A165IMK8_9BASI</name>
<dbReference type="SUPFAM" id="SSF54928">
    <property type="entry name" value="RNA-binding domain, RBD"/>
    <property type="match status" value="1"/>
</dbReference>
<feature type="domain" description="Ribosomal RNA-processing protein 7 C-terminal" evidence="3">
    <location>
        <begin position="249"/>
        <end position="375"/>
    </location>
</feature>
<evidence type="ECO:0000256" key="2">
    <source>
        <dbReference type="SAM" id="MobiDB-lite"/>
    </source>
</evidence>
<evidence type="ECO:0008006" key="7">
    <source>
        <dbReference type="Google" id="ProtNLM"/>
    </source>
</evidence>
<reference evidence="5 6" key="1">
    <citation type="journal article" date="2016" name="Mol. Biol. Evol.">
        <title>Comparative Genomics of Early-Diverging Mushroom-Forming Fungi Provides Insights into the Origins of Lignocellulose Decay Capabilities.</title>
        <authorList>
            <person name="Nagy L.G."/>
            <person name="Riley R."/>
            <person name="Tritt A."/>
            <person name="Adam C."/>
            <person name="Daum C."/>
            <person name="Floudas D."/>
            <person name="Sun H."/>
            <person name="Yadav J.S."/>
            <person name="Pangilinan J."/>
            <person name="Larsson K.H."/>
            <person name="Matsuura K."/>
            <person name="Barry K."/>
            <person name="Labutti K."/>
            <person name="Kuo R."/>
            <person name="Ohm R.A."/>
            <person name="Bhattacharya S.S."/>
            <person name="Shirouzu T."/>
            <person name="Yoshinaga Y."/>
            <person name="Martin F.M."/>
            <person name="Grigoriev I.V."/>
            <person name="Hibbett D.S."/>
        </authorList>
    </citation>
    <scope>NUCLEOTIDE SEQUENCE [LARGE SCALE GENOMIC DNA]</scope>
    <source>
        <strain evidence="5 6">HHB12733</strain>
    </source>
</reference>
<accession>A0A165IMK8</accession>
<dbReference type="PANTHER" id="PTHR13191">
    <property type="entry name" value="RIBOSOMAL RNA PROCESSING PROTEIN 7-RELATED"/>
    <property type="match status" value="1"/>
</dbReference>
<feature type="compositionally biased region" description="Low complexity" evidence="2">
    <location>
        <begin position="17"/>
        <end position="47"/>
    </location>
</feature>
<comment type="similarity">
    <text evidence="1">Belongs to the RRP7 family.</text>
</comment>
<evidence type="ECO:0000259" key="4">
    <source>
        <dbReference type="Pfam" id="PF17799"/>
    </source>
</evidence>
<dbReference type="InterPro" id="IPR035979">
    <property type="entry name" value="RBD_domain_sf"/>
</dbReference>
<dbReference type="GO" id="GO:0034456">
    <property type="term" value="C:UTP-C complex"/>
    <property type="evidence" value="ECO:0007669"/>
    <property type="project" value="TreeGrafter"/>
</dbReference>
<dbReference type="GO" id="GO:0000028">
    <property type="term" value="P:ribosomal small subunit assembly"/>
    <property type="evidence" value="ECO:0007669"/>
    <property type="project" value="TreeGrafter"/>
</dbReference>
<dbReference type="InParanoid" id="A0A165IMK8"/>
<keyword evidence="6" id="KW-1185">Reference proteome</keyword>
<dbReference type="AlphaFoldDB" id="A0A165IMK8"/>
<protein>
    <recommendedName>
        <fullName evidence="7">RRM domain-containing protein</fullName>
    </recommendedName>
</protein>
<dbReference type="GO" id="GO:0032545">
    <property type="term" value="C:CURI complex"/>
    <property type="evidence" value="ECO:0007669"/>
    <property type="project" value="TreeGrafter"/>
</dbReference>
<dbReference type="STRING" id="1353952.A0A165IMK8"/>
<dbReference type="InterPro" id="IPR040447">
    <property type="entry name" value="RRM_Rrp7"/>
</dbReference>
<dbReference type="PANTHER" id="PTHR13191:SF0">
    <property type="entry name" value="RIBOSOMAL RNA-PROCESSING PROTEIN 7 HOMOLOG A-RELATED"/>
    <property type="match status" value="1"/>
</dbReference>
<proteinExistence type="inferred from homology"/>
<dbReference type="EMBL" id="KV423928">
    <property type="protein sequence ID" value="KZT60772.1"/>
    <property type="molecule type" value="Genomic_DNA"/>
</dbReference>
<evidence type="ECO:0000313" key="6">
    <source>
        <dbReference type="Proteomes" id="UP000076842"/>
    </source>
</evidence>
<dbReference type="InterPro" id="IPR024326">
    <property type="entry name" value="RRP7_C"/>
</dbReference>
<dbReference type="Pfam" id="PF12923">
    <property type="entry name" value="RRP7"/>
    <property type="match status" value="1"/>
</dbReference>